<evidence type="ECO:0000256" key="4">
    <source>
        <dbReference type="ARBA" id="ARBA00023125"/>
    </source>
</evidence>
<dbReference type="PROSITE" id="PS50048">
    <property type="entry name" value="ZN2_CY6_FUNGAL_2"/>
    <property type="match status" value="1"/>
</dbReference>
<evidence type="ECO:0000313" key="8">
    <source>
        <dbReference type="EMBL" id="CEP25012.1"/>
    </source>
</evidence>
<dbReference type="InterPro" id="IPR001138">
    <property type="entry name" value="Zn2Cys6_DnaBD"/>
</dbReference>
<feature type="domain" description="Zn(2)-C6 fungal-type" evidence="7">
    <location>
        <begin position="19"/>
        <end position="49"/>
    </location>
</feature>
<keyword evidence="6" id="KW-0539">Nucleus</keyword>
<accession>A0A0H5CA33</accession>
<name>A0A0H5CA33_CYBJN</name>
<proteinExistence type="predicted"/>
<dbReference type="InterPro" id="IPR052360">
    <property type="entry name" value="Transcr_Regulatory_Proteins"/>
</dbReference>
<keyword evidence="5" id="KW-0804">Transcription</keyword>
<dbReference type="CDD" id="cd00067">
    <property type="entry name" value="GAL4"/>
    <property type="match status" value="1"/>
</dbReference>
<protein>
    <recommendedName>
        <fullName evidence="7">Zn(2)-C6 fungal-type domain-containing protein</fullName>
    </recommendedName>
</protein>
<dbReference type="EMBL" id="CDQK01000007">
    <property type="protein sequence ID" value="CEP25012.1"/>
    <property type="molecule type" value="Genomic_DNA"/>
</dbReference>
<dbReference type="PROSITE" id="PS00463">
    <property type="entry name" value="ZN2_CY6_FUNGAL_1"/>
    <property type="match status" value="1"/>
</dbReference>
<evidence type="ECO:0000259" key="7">
    <source>
        <dbReference type="PROSITE" id="PS50048"/>
    </source>
</evidence>
<organism evidence="8 9">
    <name type="scientific">Cyberlindnera jadinii (strain ATCC 18201 / CBS 1600 / BCRC 20928 / JCM 3617 / NBRC 0987 / NRRL Y-1542)</name>
    <name type="common">Torula yeast</name>
    <name type="synonym">Candida utilis</name>
    <dbReference type="NCBI Taxonomy" id="983966"/>
    <lineage>
        <taxon>Eukaryota</taxon>
        <taxon>Fungi</taxon>
        <taxon>Dikarya</taxon>
        <taxon>Ascomycota</taxon>
        <taxon>Saccharomycotina</taxon>
        <taxon>Saccharomycetes</taxon>
        <taxon>Phaffomycetales</taxon>
        <taxon>Phaffomycetaceae</taxon>
        <taxon>Cyberlindnera</taxon>
    </lineage>
</organism>
<dbReference type="SUPFAM" id="SSF57701">
    <property type="entry name" value="Zn2/Cys6 DNA-binding domain"/>
    <property type="match status" value="1"/>
</dbReference>
<keyword evidence="1" id="KW-0479">Metal-binding</keyword>
<keyword evidence="3" id="KW-0805">Transcription regulation</keyword>
<evidence type="ECO:0000313" key="9">
    <source>
        <dbReference type="Proteomes" id="UP000038830"/>
    </source>
</evidence>
<dbReference type="PANTHER" id="PTHR36206">
    <property type="entry name" value="ASPERCRYPTIN BIOSYNTHESIS CLUSTER-SPECIFIC TRANSCRIPTION REGULATOR ATNN-RELATED"/>
    <property type="match status" value="1"/>
</dbReference>
<dbReference type="SMART" id="SM00066">
    <property type="entry name" value="GAL4"/>
    <property type="match status" value="1"/>
</dbReference>
<evidence type="ECO:0000256" key="2">
    <source>
        <dbReference type="ARBA" id="ARBA00022833"/>
    </source>
</evidence>
<reference evidence="9" key="1">
    <citation type="journal article" date="2015" name="J. Biotechnol.">
        <title>The structure of the Cyberlindnera jadinii genome and its relation to Candida utilis analyzed by the occurrence of single nucleotide polymorphisms.</title>
        <authorList>
            <person name="Rupp O."/>
            <person name="Brinkrolf K."/>
            <person name="Buerth C."/>
            <person name="Kunigo M."/>
            <person name="Schneider J."/>
            <person name="Jaenicke S."/>
            <person name="Goesmann A."/>
            <person name="Puehler A."/>
            <person name="Jaeger K.-E."/>
            <person name="Ernst J.F."/>
        </authorList>
    </citation>
    <scope>NUCLEOTIDE SEQUENCE [LARGE SCALE GENOMIC DNA]</scope>
    <source>
        <strain evidence="9">ATCC 18201 / CBS 1600 / BCRC 20928 / JCM 3617 / NBRC 0987 / NRRL Y-1542</strain>
    </source>
</reference>
<dbReference type="InterPro" id="IPR036864">
    <property type="entry name" value="Zn2-C6_fun-type_DNA-bd_sf"/>
</dbReference>
<keyword evidence="4" id="KW-0238">DNA-binding</keyword>
<evidence type="ECO:0000256" key="1">
    <source>
        <dbReference type="ARBA" id="ARBA00022723"/>
    </source>
</evidence>
<dbReference type="GO" id="GO:0008270">
    <property type="term" value="F:zinc ion binding"/>
    <property type="evidence" value="ECO:0007669"/>
    <property type="project" value="InterPro"/>
</dbReference>
<dbReference type="AlphaFoldDB" id="A0A0H5CA33"/>
<dbReference type="Gene3D" id="4.10.240.10">
    <property type="entry name" value="Zn(2)-C6 fungal-type DNA-binding domain"/>
    <property type="match status" value="1"/>
</dbReference>
<gene>
    <name evidence="8" type="ORF">BN1211_5993</name>
</gene>
<dbReference type="PANTHER" id="PTHR36206:SF12">
    <property type="entry name" value="ASPERCRYPTIN BIOSYNTHESIS CLUSTER-SPECIFIC TRANSCRIPTION REGULATOR ATNN-RELATED"/>
    <property type="match status" value="1"/>
</dbReference>
<evidence type="ECO:0000256" key="6">
    <source>
        <dbReference type="ARBA" id="ARBA00023242"/>
    </source>
</evidence>
<evidence type="ECO:0000256" key="3">
    <source>
        <dbReference type="ARBA" id="ARBA00023015"/>
    </source>
</evidence>
<keyword evidence="2" id="KW-0862">Zinc</keyword>
<evidence type="ECO:0000256" key="5">
    <source>
        <dbReference type="ARBA" id="ARBA00023163"/>
    </source>
</evidence>
<dbReference type="Pfam" id="PF00172">
    <property type="entry name" value="Zn_clus"/>
    <property type="match status" value="1"/>
</dbReference>
<dbReference type="Proteomes" id="UP000038830">
    <property type="component" value="Unassembled WGS sequence"/>
</dbReference>
<sequence>MNTVRATNTTRHRTRSRNGCITCRTRHIKCDETKPVCFNCQRSNRNCVHGQRYTFKNYTAERGQVPRTTRNFETLEFIDHSYTVHRIYGFNKFHNYSSWLRHHTQEELERSNKSFDTPTEQLVDVASIMRTLAKVSRLSSEQEMFIHEDSLAQDLAREQGNDQPVHEDNAITTELFIELIDSLPNFHARDFDANFGKFIDALCRCIKTHEIDIFTASNAQKTRISKFIQEVFNIETWSDSPSSLKKFEQLQSYGILMNLYELMLVGLCDAILTGHENMFRSNDQDNFLSNEILHMNLFDDLSYFLVASSMNLLCLNNLLHRVASNGSATSTEVQEKLTGIIWDIKRLENNQFVLNFCPQWHMNKLQFGSLKMRRVSIYYNYSIWYLLMMFSLTAEQREILFQPSPLQQFWHSYVDIDVGRCLDLCKDGVDLRDDPFMSFLLHPPH</sequence>
<dbReference type="GO" id="GO:0003677">
    <property type="term" value="F:DNA binding"/>
    <property type="evidence" value="ECO:0007669"/>
    <property type="project" value="UniProtKB-KW"/>
</dbReference>
<dbReference type="GO" id="GO:0000981">
    <property type="term" value="F:DNA-binding transcription factor activity, RNA polymerase II-specific"/>
    <property type="evidence" value="ECO:0007669"/>
    <property type="project" value="InterPro"/>
</dbReference>